<accession>A0A183CMC6</accession>
<dbReference type="AlphaFoldDB" id="A0A183CMC6"/>
<sequence length="246" mass="26218">MASSASSSSSSTTNGPSTKHSINRLLLTTKRRDKEMFKSRSTGGGAPAKENAGRGIADEAKSAEPNNGDAINGEHCAAMATAFFLQQKLLLAAAALAGQAGHSSAATPIHQPPPAMPSPSPLFFAGCRTSSSSASWVPPDSAHHQPPPLLAFPALFAYGGAQPHNANALHHLLHQPNFPQRLGHPRRSLAIFHHWRHTIFSSRSVDKTQLSKPSSLHCFNNTFLPNNCANLWQSIAGGKCFCDTFR</sequence>
<dbReference type="Proteomes" id="UP000050741">
    <property type="component" value="Unassembled WGS sequence"/>
</dbReference>
<feature type="region of interest" description="Disordered" evidence="1">
    <location>
        <begin position="1"/>
        <end position="68"/>
    </location>
</feature>
<name>A0A183CMC6_GLOPA</name>
<evidence type="ECO:0000313" key="3">
    <source>
        <dbReference type="WBParaSite" id="GPLIN_001403200"/>
    </source>
</evidence>
<organism evidence="2 3">
    <name type="scientific">Globodera pallida</name>
    <name type="common">Potato cyst nematode worm</name>
    <name type="synonym">Heterodera pallida</name>
    <dbReference type="NCBI Taxonomy" id="36090"/>
    <lineage>
        <taxon>Eukaryota</taxon>
        <taxon>Metazoa</taxon>
        <taxon>Ecdysozoa</taxon>
        <taxon>Nematoda</taxon>
        <taxon>Chromadorea</taxon>
        <taxon>Rhabditida</taxon>
        <taxon>Tylenchina</taxon>
        <taxon>Tylenchomorpha</taxon>
        <taxon>Tylenchoidea</taxon>
        <taxon>Heteroderidae</taxon>
        <taxon>Heteroderinae</taxon>
        <taxon>Globodera</taxon>
    </lineage>
</organism>
<reference evidence="2" key="1">
    <citation type="submission" date="2013-12" db="EMBL/GenBank/DDBJ databases">
        <authorList>
            <person name="Aslett M."/>
        </authorList>
    </citation>
    <scope>NUCLEOTIDE SEQUENCE [LARGE SCALE GENOMIC DNA]</scope>
    <source>
        <strain evidence="2">Lindley</strain>
    </source>
</reference>
<proteinExistence type="predicted"/>
<evidence type="ECO:0000256" key="1">
    <source>
        <dbReference type="SAM" id="MobiDB-lite"/>
    </source>
</evidence>
<dbReference type="WBParaSite" id="GPLIN_001403200">
    <property type="protein sequence ID" value="GPLIN_001403200"/>
    <property type="gene ID" value="GPLIN_001403200"/>
</dbReference>
<reference evidence="3" key="3">
    <citation type="submission" date="2016-06" db="UniProtKB">
        <authorList>
            <consortium name="WormBaseParasite"/>
        </authorList>
    </citation>
    <scope>IDENTIFICATION</scope>
</reference>
<evidence type="ECO:0000313" key="2">
    <source>
        <dbReference type="Proteomes" id="UP000050741"/>
    </source>
</evidence>
<protein>
    <submittedName>
        <fullName evidence="3">Uncharacterized protein</fullName>
    </submittedName>
</protein>
<reference evidence="2" key="2">
    <citation type="submission" date="2014-05" db="EMBL/GenBank/DDBJ databases">
        <title>The genome and life-stage specific transcriptomes of Globodera pallida elucidate key aspects of plant parasitism by a cyst nematode.</title>
        <authorList>
            <person name="Cotton J.A."/>
            <person name="Lilley C.J."/>
            <person name="Jones L.M."/>
            <person name="Kikuchi T."/>
            <person name="Reid A.J."/>
            <person name="Thorpe P."/>
            <person name="Tsai I.J."/>
            <person name="Beasley H."/>
            <person name="Blok V."/>
            <person name="Cock P.J.A."/>
            <person name="Van den Akker S.E."/>
            <person name="Holroyd N."/>
            <person name="Hunt M."/>
            <person name="Mantelin S."/>
            <person name="Naghra H."/>
            <person name="Pain A."/>
            <person name="Palomares-Rius J.E."/>
            <person name="Zarowiecki M."/>
            <person name="Berriman M."/>
            <person name="Jones J.T."/>
            <person name="Urwin P.E."/>
        </authorList>
    </citation>
    <scope>NUCLEOTIDE SEQUENCE [LARGE SCALE GENOMIC DNA]</scope>
    <source>
        <strain evidence="2">Lindley</strain>
    </source>
</reference>
<keyword evidence="2" id="KW-1185">Reference proteome</keyword>
<feature type="compositionally biased region" description="Low complexity" evidence="1">
    <location>
        <begin position="1"/>
        <end position="11"/>
    </location>
</feature>